<feature type="transmembrane region" description="Helical" evidence="1">
    <location>
        <begin position="15"/>
        <end position="36"/>
    </location>
</feature>
<comment type="caution">
    <text evidence="2">The sequence shown here is derived from an EMBL/GenBank/DDBJ whole genome shotgun (WGS) entry which is preliminary data.</text>
</comment>
<evidence type="ECO:0000313" key="3">
    <source>
        <dbReference type="Proteomes" id="UP001255856"/>
    </source>
</evidence>
<protein>
    <submittedName>
        <fullName evidence="2">Uncharacterized protein</fullName>
    </submittedName>
</protein>
<organism evidence="2 3">
    <name type="scientific">Prototheca wickerhamii</name>
    <dbReference type="NCBI Taxonomy" id="3111"/>
    <lineage>
        <taxon>Eukaryota</taxon>
        <taxon>Viridiplantae</taxon>
        <taxon>Chlorophyta</taxon>
        <taxon>core chlorophytes</taxon>
        <taxon>Trebouxiophyceae</taxon>
        <taxon>Chlorellales</taxon>
        <taxon>Chlorellaceae</taxon>
        <taxon>Prototheca</taxon>
    </lineage>
</organism>
<sequence length="355" mass="39119">MTLAASIKLALRWPLFLLSMALLYWSVVVGSLGGYIKFLDLKSEQRGDLFAWCVLGLGESCFRGGGMMAVVFPLFMIALRAMRAVLVFNRGQIPDKEKFNKWIDKELANTPQTGLAVYPEGHRSVLTDSLPLKRGMLHYAYSRKMTVQCIICANKEAVLSEKYQVARWGQTVWAGYSDPINAADFDSFEAFMTTVQSTWDALWKEVYGADPAVLPDLEMDDPVLDTPARLRYAVSASVVLVDVVFFLVLWFGARFAIWATSPLGPLRGYLLFAVILTVVASFVVYSEPFNSVAYNARKHQRTAAADPNRVRATGASISDKPAGVAPPTDLVAHSVKDVTGDSLLVDGELDSKKDA</sequence>
<keyword evidence="1" id="KW-1133">Transmembrane helix</keyword>
<dbReference type="EMBL" id="JASFZW010000004">
    <property type="protein sequence ID" value="KAK2078722.1"/>
    <property type="molecule type" value="Genomic_DNA"/>
</dbReference>
<feature type="transmembrane region" description="Helical" evidence="1">
    <location>
        <begin position="239"/>
        <end position="260"/>
    </location>
</feature>
<name>A0AAD9MIN7_PROWI</name>
<evidence type="ECO:0000313" key="2">
    <source>
        <dbReference type="EMBL" id="KAK2078722.1"/>
    </source>
</evidence>
<evidence type="ECO:0000256" key="1">
    <source>
        <dbReference type="SAM" id="Phobius"/>
    </source>
</evidence>
<gene>
    <name evidence="2" type="ORF">QBZ16_003562</name>
</gene>
<keyword evidence="3" id="KW-1185">Reference proteome</keyword>
<dbReference type="Proteomes" id="UP001255856">
    <property type="component" value="Unassembled WGS sequence"/>
</dbReference>
<feature type="transmembrane region" description="Helical" evidence="1">
    <location>
        <begin position="266"/>
        <end position="285"/>
    </location>
</feature>
<keyword evidence="1" id="KW-0472">Membrane</keyword>
<proteinExistence type="predicted"/>
<dbReference type="AlphaFoldDB" id="A0AAD9MIN7"/>
<accession>A0AAD9MIN7</accession>
<reference evidence="2" key="1">
    <citation type="submission" date="2021-01" db="EMBL/GenBank/DDBJ databases">
        <authorList>
            <person name="Eckstrom K.M.E."/>
        </authorList>
    </citation>
    <scope>NUCLEOTIDE SEQUENCE</scope>
    <source>
        <strain evidence="2">UVCC 0001</strain>
    </source>
</reference>
<feature type="transmembrane region" description="Helical" evidence="1">
    <location>
        <begin position="67"/>
        <end position="88"/>
    </location>
</feature>
<keyword evidence="1" id="KW-0812">Transmembrane</keyword>